<sequence length="89" mass="9819">MKLAESLSDWTDYDIAMFEFGRALGIFPEGTTFGSVRGMFFMETPLSSALGEAMDALVKIGVLAYREAEYRWVGTVDIPAVRRATSGDQ</sequence>
<dbReference type="OrthoDB" id="4277653at2"/>
<accession>A0A2X0IHW3</accession>
<evidence type="ECO:0000313" key="1">
    <source>
        <dbReference type="EMBL" id="RAG84157.1"/>
    </source>
</evidence>
<proteinExistence type="predicted"/>
<organism evidence="1 2">
    <name type="scientific">Streptacidiphilus pinicola</name>
    <dbReference type="NCBI Taxonomy" id="2219663"/>
    <lineage>
        <taxon>Bacteria</taxon>
        <taxon>Bacillati</taxon>
        <taxon>Actinomycetota</taxon>
        <taxon>Actinomycetes</taxon>
        <taxon>Kitasatosporales</taxon>
        <taxon>Streptomycetaceae</taxon>
        <taxon>Streptacidiphilus</taxon>
    </lineage>
</organism>
<comment type="caution">
    <text evidence="1">The sequence shown here is derived from an EMBL/GenBank/DDBJ whole genome shotgun (WGS) entry which is preliminary data.</text>
</comment>
<evidence type="ECO:0000313" key="2">
    <source>
        <dbReference type="Proteomes" id="UP000248889"/>
    </source>
</evidence>
<keyword evidence="2" id="KW-1185">Reference proteome</keyword>
<dbReference type="AlphaFoldDB" id="A0A2X0IHW3"/>
<dbReference type="RefSeq" id="WP_111502165.1">
    <property type="nucleotide sequence ID" value="NZ_QKYN01000071.1"/>
</dbReference>
<reference evidence="1 2" key="1">
    <citation type="submission" date="2018-06" db="EMBL/GenBank/DDBJ databases">
        <title>Streptacidiphilus pinicola sp. nov., isolated from pine grove soil.</title>
        <authorList>
            <person name="Roh S.G."/>
            <person name="Park S."/>
            <person name="Kim M.-K."/>
            <person name="Yun B.-R."/>
            <person name="Park J."/>
            <person name="Kim M.J."/>
            <person name="Kim Y.S."/>
            <person name="Kim S.B."/>
        </authorList>
    </citation>
    <scope>NUCLEOTIDE SEQUENCE [LARGE SCALE GENOMIC DNA]</scope>
    <source>
        <strain evidence="1 2">MMS16-CNU450</strain>
    </source>
</reference>
<dbReference type="Proteomes" id="UP000248889">
    <property type="component" value="Unassembled WGS sequence"/>
</dbReference>
<name>A0A2X0IHW3_9ACTN</name>
<gene>
    <name evidence="1" type="ORF">DN069_18555</name>
</gene>
<dbReference type="EMBL" id="QKYN01000071">
    <property type="protein sequence ID" value="RAG84157.1"/>
    <property type="molecule type" value="Genomic_DNA"/>
</dbReference>
<protein>
    <submittedName>
        <fullName evidence="1">Uncharacterized protein</fullName>
    </submittedName>
</protein>